<accession>A0AAD0KA68</accession>
<dbReference type="AlphaFoldDB" id="A0AAD0KA68"/>
<feature type="transmembrane region" description="Helical" evidence="1">
    <location>
        <begin position="132"/>
        <end position="149"/>
    </location>
</feature>
<feature type="transmembrane region" description="Helical" evidence="1">
    <location>
        <begin position="218"/>
        <end position="237"/>
    </location>
</feature>
<dbReference type="RefSeq" id="WP_004023412.1">
    <property type="nucleotide sequence ID" value="NZ_CABEIC010000002.1"/>
</dbReference>
<reference evidence="3 4" key="1">
    <citation type="submission" date="2018-05" db="EMBL/GenBank/DDBJ databases">
        <title>Complete genome sequence of Gordonia terrae NRRL B-16283.</title>
        <authorList>
            <person name="Garlena R.A."/>
            <person name="Russell D.A."/>
            <person name="Hatfull G.F."/>
        </authorList>
    </citation>
    <scope>NUCLEOTIDE SEQUENCE [LARGE SCALE GENOMIC DNA]</scope>
    <source>
        <strain evidence="3 4">NRRL B-16283</strain>
    </source>
</reference>
<organism evidence="3 4">
    <name type="scientific">Gordonia terrae</name>
    <dbReference type="NCBI Taxonomy" id="2055"/>
    <lineage>
        <taxon>Bacteria</taxon>
        <taxon>Bacillati</taxon>
        <taxon>Actinomycetota</taxon>
        <taxon>Actinomycetes</taxon>
        <taxon>Mycobacteriales</taxon>
        <taxon>Gordoniaceae</taxon>
        <taxon>Gordonia</taxon>
    </lineage>
</organism>
<feature type="transmembrane region" description="Helical" evidence="1">
    <location>
        <begin position="283"/>
        <end position="306"/>
    </location>
</feature>
<dbReference type="KEGG" id="gta:BCM27_06285"/>
<evidence type="ECO:0000259" key="2">
    <source>
        <dbReference type="Pfam" id="PF01757"/>
    </source>
</evidence>
<dbReference type="GO" id="GO:0016747">
    <property type="term" value="F:acyltransferase activity, transferring groups other than amino-acyl groups"/>
    <property type="evidence" value="ECO:0007669"/>
    <property type="project" value="InterPro"/>
</dbReference>
<evidence type="ECO:0000313" key="4">
    <source>
        <dbReference type="Proteomes" id="UP000247118"/>
    </source>
</evidence>
<keyword evidence="3" id="KW-0012">Acyltransferase</keyword>
<dbReference type="EMBL" id="CP029604">
    <property type="protein sequence ID" value="AWO83207.1"/>
    <property type="molecule type" value="Genomic_DNA"/>
</dbReference>
<proteinExistence type="predicted"/>
<keyword evidence="1" id="KW-0812">Transmembrane</keyword>
<dbReference type="PANTHER" id="PTHR37312:SF1">
    <property type="entry name" value="MEMBRANE-BOUND ACYLTRANSFERASE YKRP-RELATED"/>
    <property type="match status" value="1"/>
</dbReference>
<protein>
    <submittedName>
        <fullName evidence="3">Acyltransferase</fullName>
    </submittedName>
</protein>
<name>A0AAD0KA68_9ACTN</name>
<feature type="transmembrane region" description="Helical" evidence="1">
    <location>
        <begin position="5"/>
        <end position="23"/>
    </location>
</feature>
<evidence type="ECO:0000313" key="3">
    <source>
        <dbReference type="EMBL" id="AWO83207.1"/>
    </source>
</evidence>
<evidence type="ECO:0000256" key="1">
    <source>
        <dbReference type="SAM" id="Phobius"/>
    </source>
</evidence>
<dbReference type="InterPro" id="IPR052734">
    <property type="entry name" value="Nod_factor_acetyltransferase"/>
</dbReference>
<keyword evidence="1" id="KW-0472">Membrane</keyword>
<feature type="domain" description="Acyltransferase 3" evidence="2">
    <location>
        <begin position="2"/>
        <end position="298"/>
    </location>
</feature>
<feature type="transmembrane region" description="Helical" evidence="1">
    <location>
        <begin position="155"/>
        <end position="175"/>
    </location>
</feature>
<gene>
    <name evidence="3" type="ORF">DLJ61_06335</name>
</gene>
<feature type="transmembrane region" description="Helical" evidence="1">
    <location>
        <begin position="249"/>
        <end position="271"/>
    </location>
</feature>
<dbReference type="InterPro" id="IPR002656">
    <property type="entry name" value="Acyl_transf_3_dom"/>
</dbReference>
<keyword evidence="3" id="KW-0808">Transferase</keyword>
<feature type="transmembrane region" description="Helical" evidence="1">
    <location>
        <begin position="63"/>
        <end position="83"/>
    </location>
</feature>
<dbReference type="Proteomes" id="UP000247118">
    <property type="component" value="Chromosome"/>
</dbReference>
<dbReference type="GeneID" id="32687364"/>
<dbReference type="Pfam" id="PF01757">
    <property type="entry name" value="Acyl_transf_3"/>
    <property type="match status" value="1"/>
</dbReference>
<sequence length="321" mass="34874">MSIDLLRVLGIVAIVAGHVWDNLFTREAIYTWHVPLFFFLTGYLWTTARPLNTEVQKRARTLLVPYVCWLLLISVPYLILSVIRDSKEPVPIILDILRGGAELGRPYSAFWFVTALFFAAVLLRSMQRLPTWMPWLVAAVGLVVCYASRSVVAALPLSLGVAVPAMLFVLAGIAFRSIRTHLKHPTLLGLTALCVSSALVVSGLSSPMDMKQADFGTPALSVIVAAAISGGLILVAESTVHWTGQKSDWTTRLAAAGFMVVLTHAAVLWLLRTPSTGSWADFGAALLLPWTAALTLALTAMSPYLLGVKRRRKQKVALGGL</sequence>
<feature type="transmembrane region" description="Helical" evidence="1">
    <location>
        <begin position="187"/>
        <end position="206"/>
    </location>
</feature>
<feature type="transmembrane region" description="Helical" evidence="1">
    <location>
        <begin position="29"/>
        <end position="51"/>
    </location>
</feature>
<dbReference type="PANTHER" id="PTHR37312">
    <property type="entry name" value="MEMBRANE-BOUND ACYLTRANSFERASE YKRP-RELATED"/>
    <property type="match status" value="1"/>
</dbReference>
<feature type="transmembrane region" description="Helical" evidence="1">
    <location>
        <begin position="103"/>
        <end position="123"/>
    </location>
</feature>
<keyword evidence="1" id="KW-1133">Transmembrane helix</keyword>